<accession>A0AA46TKB4</accession>
<evidence type="ECO:0000313" key="2">
    <source>
        <dbReference type="EMBL" id="UYM06861.1"/>
    </source>
</evidence>
<protein>
    <submittedName>
        <fullName evidence="2">DsbA family oxidoreductase</fullName>
    </submittedName>
</protein>
<dbReference type="GO" id="GO:0016491">
    <property type="term" value="F:oxidoreductase activity"/>
    <property type="evidence" value="ECO:0007669"/>
    <property type="project" value="InterPro"/>
</dbReference>
<dbReference type="RefSeq" id="WP_271635786.1">
    <property type="nucleotide sequence ID" value="NZ_CP094970.1"/>
</dbReference>
<dbReference type="AlphaFoldDB" id="A0AA46TKB4"/>
<dbReference type="InterPro" id="IPR001853">
    <property type="entry name" value="DSBA-like_thioredoxin_dom"/>
</dbReference>
<dbReference type="SUPFAM" id="SSF52833">
    <property type="entry name" value="Thioredoxin-like"/>
    <property type="match status" value="1"/>
</dbReference>
<keyword evidence="3" id="KW-1185">Reference proteome</keyword>
<dbReference type="KEGG" id="sgrg:L0C25_07235"/>
<sequence>MFSDVVCPWCYIGVTRFERAAAAVTLSTGTEIEVTLRSYQLDPDAQSSGEPLVDALGAKFGGPEQVAAMVERVRAAGRPDGLDFDFQSAVAANTYDAHRLLTWTAAHAGAGAQGDLAHELWRAHFVEGADVADHDTLAARAALVGLDAERVDEVLASGVAGDEVTMQREAAHDLDIRSVPTFVIDNRWMITGAQPQDAIERALRELVTAEQ</sequence>
<reference evidence="2" key="1">
    <citation type="submission" date="2022-01" db="EMBL/GenBank/DDBJ databases">
        <title>Nocardioidaceae gen. sp. A5X3R13.</title>
        <authorList>
            <person name="Lopez Marin M.A."/>
            <person name="Uhlik O."/>
        </authorList>
    </citation>
    <scope>NUCLEOTIDE SEQUENCE</scope>
    <source>
        <strain evidence="2">A5X3R13</strain>
    </source>
</reference>
<dbReference type="PANTHER" id="PTHR13887">
    <property type="entry name" value="GLUTATHIONE S-TRANSFERASE KAPPA"/>
    <property type="match status" value="1"/>
</dbReference>
<name>A0AA46TKB4_9ACTN</name>
<proteinExistence type="predicted"/>
<dbReference type="Proteomes" id="UP001164390">
    <property type="component" value="Chromosome"/>
</dbReference>
<dbReference type="InterPro" id="IPR036249">
    <property type="entry name" value="Thioredoxin-like_sf"/>
</dbReference>
<dbReference type="PANTHER" id="PTHR13887:SF41">
    <property type="entry name" value="THIOREDOXIN SUPERFAMILY PROTEIN"/>
    <property type="match status" value="1"/>
</dbReference>
<evidence type="ECO:0000259" key="1">
    <source>
        <dbReference type="Pfam" id="PF01323"/>
    </source>
</evidence>
<evidence type="ECO:0000313" key="3">
    <source>
        <dbReference type="Proteomes" id="UP001164390"/>
    </source>
</evidence>
<gene>
    <name evidence="2" type="ORF">L0C25_07235</name>
</gene>
<dbReference type="EMBL" id="CP094970">
    <property type="protein sequence ID" value="UYM06861.1"/>
    <property type="molecule type" value="Genomic_DNA"/>
</dbReference>
<dbReference type="CDD" id="cd03024">
    <property type="entry name" value="DsbA_FrnE"/>
    <property type="match status" value="1"/>
</dbReference>
<dbReference type="Pfam" id="PF01323">
    <property type="entry name" value="DSBA"/>
    <property type="match status" value="1"/>
</dbReference>
<dbReference type="Gene3D" id="3.40.30.10">
    <property type="entry name" value="Glutaredoxin"/>
    <property type="match status" value="1"/>
</dbReference>
<organism evidence="2 3">
    <name type="scientific">Solicola gregarius</name>
    <dbReference type="NCBI Taxonomy" id="2908642"/>
    <lineage>
        <taxon>Bacteria</taxon>
        <taxon>Bacillati</taxon>
        <taxon>Actinomycetota</taxon>
        <taxon>Actinomycetes</taxon>
        <taxon>Propionibacteriales</taxon>
        <taxon>Nocardioidaceae</taxon>
        <taxon>Solicola</taxon>
    </lineage>
</organism>
<feature type="domain" description="DSBA-like thioredoxin" evidence="1">
    <location>
        <begin position="2"/>
        <end position="203"/>
    </location>
</feature>